<evidence type="ECO:0000313" key="2">
    <source>
        <dbReference type="Proteomes" id="UP000324974"/>
    </source>
</evidence>
<name>A0A5C1AJW4_9BACT</name>
<keyword evidence="2" id="KW-1185">Reference proteome</keyword>
<dbReference type="RefSeq" id="WP_168219209.1">
    <property type="nucleotide sequence ID" value="NZ_CP042425.1"/>
</dbReference>
<organism evidence="1 2">
    <name type="scientific">Limnoglobus roseus</name>
    <dbReference type="NCBI Taxonomy" id="2598579"/>
    <lineage>
        <taxon>Bacteria</taxon>
        <taxon>Pseudomonadati</taxon>
        <taxon>Planctomycetota</taxon>
        <taxon>Planctomycetia</taxon>
        <taxon>Gemmatales</taxon>
        <taxon>Gemmataceae</taxon>
        <taxon>Limnoglobus</taxon>
    </lineage>
</organism>
<evidence type="ECO:0000313" key="1">
    <source>
        <dbReference type="EMBL" id="QEL18306.1"/>
    </source>
</evidence>
<dbReference type="Pfam" id="PF05069">
    <property type="entry name" value="Phage_tail_S"/>
    <property type="match status" value="1"/>
</dbReference>
<proteinExistence type="predicted"/>
<protein>
    <submittedName>
        <fullName evidence="1">Virion morphogenesis protein</fullName>
    </submittedName>
</protein>
<dbReference type="AlphaFoldDB" id="A0A5C1AJW4"/>
<dbReference type="EMBL" id="CP042425">
    <property type="protein sequence ID" value="QEL18306.1"/>
    <property type="molecule type" value="Genomic_DNA"/>
</dbReference>
<dbReference type="InterPro" id="IPR006522">
    <property type="entry name" value="Phage_virion_morphogenesis"/>
</dbReference>
<accession>A0A5C1AJW4</accession>
<gene>
    <name evidence="1" type="ORF">PX52LOC_05327</name>
</gene>
<sequence length="197" mass="21050">MITQTYSAADFSARLAAAAGAVQRGVPEPLFKPLGLLFQADVRRQFYTGVGPTGVPFQALARPRPDGSDKPLMNQGLLANSYVAEVTAAGVVVASAHPGAALHQLGGVIRPVRAKALTLPLTREAVRYGSPRRFPRPLFVRGGCLCEWQGTGRDRVLVRHYRFAAEVTVPARPVGFTEAALSDAAEMLADYYLSMAG</sequence>
<reference evidence="2" key="1">
    <citation type="submission" date="2019-08" db="EMBL/GenBank/DDBJ databases">
        <title>Limnoglobus roseus gen. nov., sp. nov., a novel freshwater planctomycete with a giant genome from the family Gemmataceae.</title>
        <authorList>
            <person name="Kulichevskaya I.S."/>
            <person name="Naumoff D.G."/>
            <person name="Miroshnikov K."/>
            <person name="Ivanova A."/>
            <person name="Philippov D.A."/>
            <person name="Hakobyan A."/>
            <person name="Rijpstra I.C."/>
            <person name="Sinninghe Damste J.S."/>
            <person name="Liesack W."/>
            <person name="Dedysh S.N."/>
        </authorList>
    </citation>
    <scope>NUCLEOTIDE SEQUENCE [LARGE SCALE GENOMIC DNA]</scope>
    <source>
        <strain evidence="2">PX52</strain>
    </source>
</reference>
<dbReference type="KEGG" id="lrs:PX52LOC_05327"/>
<dbReference type="Proteomes" id="UP000324974">
    <property type="component" value="Chromosome"/>
</dbReference>